<dbReference type="EMBL" id="CP032101">
    <property type="protein sequence ID" value="AXX86958.1"/>
    <property type="molecule type" value="Genomic_DNA"/>
</dbReference>
<evidence type="ECO:0000313" key="4">
    <source>
        <dbReference type="Proteomes" id="UP000264693"/>
    </source>
</evidence>
<proteinExistence type="predicted"/>
<evidence type="ECO:0000313" key="2">
    <source>
        <dbReference type="EMBL" id="PHO15910.1"/>
    </source>
</evidence>
<name>A0A347TK30_9BACT</name>
<organism evidence="1 4">
    <name type="scientific">Malaciobacter marinus</name>
    <dbReference type="NCBI Taxonomy" id="505249"/>
    <lineage>
        <taxon>Bacteria</taxon>
        <taxon>Pseudomonadati</taxon>
        <taxon>Campylobacterota</taxon>
        <taxon>Epsilonproteobacteria</taxon>
        <taxon>Campylobacterales</taxon>
        <taxon>Arcobacteraceae</taxon>
        <taxon>Malaciobacter</taxon>
    </lineage>
</organism>
<keyword evidence="3" id="KW-1185">Reference proteome</keyword>
<reference evidence="3" key="1">
    <citation type="submission" date="2017-09" db="EMBL/GenBank/DDBJ databases">
        <title>Arcobacter canalis sp. nov., a new species isolated from a water canal contaminated with urban sewage.</title>
        <authorList>
            <person name="Perez-Cataluna A."/>
            <person name="Salas-Masso N."/>
            <person name="Figueras M.J."/>
        </authorList>
    </citation>
    <scope>NUCLEOTIDE SEQUENCE [LARGE SCALE GENOMIC DNA]</scope>
    <source>
        <strain evidence="3">CECT 7727</strain>
    </source>
</reference>
<dbReference type="EMBL" id="NXAO01000018">
    <property type="protein sequence ID" value="PHO15910.1"/>
    <property type="molecule type" value="Genomic_DNA"/>
</dbReference>
<dbReference type="RefSeq" id="WP_099310636.1">
    <property type="nucleotide sequence ID" value="NZ_CP032101.1"/>
</dbReference>
<dbReference type="AlphaFoldDB" id="A0A347TK30"/>
<reference evidence="1 4" key="3">
    <citation type="submission" date="2018-08" db="EMBL/GenBank/DDBJ databases">
        <title>Complete genome of the Arcobacter marinus type strain JCM 15502.</title>
        <authorList>
            <person name="Miller W.G."/>
            <person name="Yee E."/>
            <person name="Huynh S."/>
            <person name="Parker C.T."/>
        </authorList>
    </citation>
    <scope>NUCLEOTIDE SEQUENCE [LARGE SCALE GENOMIC DNA]</scope>
    <source>
        <strain evidence="1 4">JCM 15502</strain>
    </source>
</reference>
<reference evidence="2" key="2">
    <citation type="submission" date="2017-09" db="EMBL/GenBank/DDBJ databases">
        <authorList>
            <person name="Perez-Cataluna A."/>
            <person name="Figueras M.J."/>
            <person name="Salas-Masso N."/>
        </authorList>
    </citation>
    <scope>NUCLEOTIDE SEQUENCE</scope>
    <source>
        <strain evidence="2">CECT 7727</strain>
    </source>
</reference>
<evidence type="ECO:0000313" key="3">
    <source>
        <dbReference type="Proteomes" id="UP000224740"/>
    </source>
</evidence>
<protein>
    <submittedName>
        <fullName evidence="1">Uncharacterized protein</fullName>
    </submittedName>
</protein>
<evidence type="ECO:0000313" key="1">
    <source>
        <dbReference type="EMBL" id="AXX86958.1"/>
    </source>
</evidence>
<dbReference type="Proteomes" id="UP000224740">
    <property type="component" value="Unassembled WGS sequence"/>
</dbReference>
<sequence>MNKILYAFIGLFIIATSYGIYTQVTKKPLSTKRVSCQNKTTTFEKINKNANIQKAKELFLTSNYDLSIIIDYSKYMKSNLKSILDEQKLEKMIKDVISNYEDEDKSVKKNLTIHAYLYENDKEDKGKKSKKAKLYAGYILMEFKLNNKSVYKIQTDYMNMDTSDLKERIDCSIKSFVSIK</sequence>
<dbReference type="KEGG" id="amar:AMRN_1215"/>
<gene>
    <name evidence="1" type="ORF">AMRN_1215</name>
    <name evidence="2" type="ORF">CPH92_04905</name>
</gene>
<dbReference type="Proteomes" id="UP000264693">
    <property type="component" value="Chromosome"/>
</dbReference>
<accession>A0A347TK30</accession>